<dbReference type="Pfam" id="PF01159">
    <property type="entry name" value="Ribosomal_L6e"/>
    <property type="match status" value="1"/>
</dbReference>
<keyword evidence="2" id="KW-0689">Ribosomal protein</keyword>
<feature type="compositionally biased region" description="Polar residues" evidence="8">
    <location>
        <begin position="986"/>
        <end position="1023"/>
    </location>
</feature>
<feature type="region of interest" description="Disordered" evidence="8">
    <location>
        <begin position="621"/>
        <end position="645"/>
    </location>
</feature>
<dbReference type="CDD" id="cd13156">
    <property type="entry name" value="KOW_RPL6"/>
    <property type="match status" value="1"/>
</dbReference>
<feature type="region of interest" description="Disordered" evidence="8">
    <location>
        <begin position="271"/>
        <end position="295"/>
    </location>
</feature>
<feature type="compositionally biased region" description="Basic and acidic residues" evidence="8">
    <location>
        <begin position="1364"/>
        <end position="1383"/>
    </location>
</feature>
<feature type="compositionally biased region" description="Polar residues" evidence="8">
    <location>
        <begin position="1172"/>
        <end position="1187"/>
    </location>
</feature>
<dbReference type="InterPro" id="IPR014722">
    <property type="entry name" value="Rib_uL2_dom2"/>
</dbReference>
<feature type="region of interest" description="Disordered" evidence="8">
    <location>
        <begin position="118"/>
        <end position="143"/>
    </location>
</feature>
<reference evidence="10" key="1">
    <citation type="submission" date="2022-06" db="EMBL/GenBank/DDBJ databases">
        <authorList>
            <person name="Berger JAMES D."/>
            <person name="Berger JAMES D."/>
        </authorList>
    </citation>
    <scope>NUCLEOTIDE SEQUENCE [LARGE SCALE GENOMIC DNA]</scope>
</reference>
<feature type="region of interest" description="Disordered" evidence="8">
    <location>
        <begin position="1164"/>
        <end position="1219"/>
    </location>
</feature>
<dbReference type="GO" id="GO:0002181">
    <property type="term" value="P:cytoplasmic translation"/>
    <property type="evidence" value="ECO:0007669"/>
    <property type="project" value="TreeGrafter"/>
</dbReference>
<dbReference type="SUPFAM" id="SSF50104">
    <property type="entry name" value="Translation proteins SH3-like domain"/>
    <property type="match status" value="1"/>
</dbReference>
<name>A0AA85GJM9_9TREM</name>
<dbReference type="GO" id="GO:0003735">
    <property type="term" value="F:structural constituent of ribosome"/>
    <property type="evidence" value="ECO:0007669"/>
    <property type="project" value="InterPro"/>
</dbReference>
<evidence type="ECO:0000313" key="11">
    <source>
        <dbReference type="WBParaSite" id="SRDH1_97600.2"/>
    </source>
</evidence>
<organism evidence="10 11">
    <name type="scientific">Schistosoma rodhaini</name>
    <dbReference type="NCBI Taxonomy" id="6188"/>
    <lineage>
        <taxon>Eukaryota</taxon>
        <taxon>Metazoa</taxon>
        <taxon>Spiralia</taxon>
        <taxon>Lophotrochozoa</taxon>
        <taxon>Platyhelminthes</taxon>
        <taxon>Trematoda</taxon>
        <taxon>Digenea</taxon>
        <taxon>Strigeidida</taxon>
        <taxon>Schistosomatoidea</taxon>
        <taxon>Schistosomatidae</taxon>
        <taxon>Schistosoma</taxon>
    </lineage>
</organism>
<feature type="region of interest" description="Disordered" evidence="8">
    <location>
        <begin position="164"/>
        <end position="186"/>
    </location>
</feature>
<dbReference type="InterPro" id="IPR011992">
    <property type="entry name" value="EF-hand-dom_pair"/>
</dbReference>
<feature type="compositionally biased region" description="Low complexity" evidence="8">
    <location>
        <begin position="123"/>
        <end position="133"/>
    </location>
</feature>
<feature type="domain" description="EF-hand" evidence="9">
    <location>
        <begin position="1"/>
        <end position="34"/>
    </location>
</feature>
<dbReference type="WBParaSite" id="SRDH1_97600.2">
    <property type="protein sequence ID" value="SRDH1_97600.2"/>
    <property type="gene ID" value="SRDH1_97600"/>
</dbReference>
<keyword evidence="3" id="KW-0687">Ribonucleoprotein</keyword>
<sequence>MAEFRKCFDNLDTEKRGVITIEDLKNYMFKMHYKETFLHKWIELFDPEHTGFITYEQYCKTLGLIPRKRTLSKDFTDSTLSSSSSLSVSLKQDNINEVSIGSFDKHVDETNTMTVIQRSHSNEPQQTIEQPIITEPPPPQQQQIDQTIKDTCPLQQSEVEIIETEHQQKQQQPEELPNQPNSSIHQNINIESTNIIVHDEKLNIRRKRKYIDENQKTMEENIVSPIQNDILFETTELTNSNHNGNQFIESLKEINNEINNLSDQLNISSQQPQLTTNQTMPNFSEKKSIKKSKRKQKHLLSLETKTLKQNEEMTIDTKMIPSDNEHNELLSSIIIPMTNNYEIQMTDITYTTTTTTTITSSNIPKEISSIQFNINNDPIDQSSINHKHEEDLKHLETKQTSQNKEIDIKKQYETTSIQPSNYSFITESTISISTDSGHSEASDITLSSVEIPIKKEEEDMLLYDSNSLNILQNDNEMPTSTLLSTESNQFNEYCLSNETNQEKNPDLHHDNQIFNQTIEKSNKKSIKKKQKPNTLLEQIIDPINSQSINLIHQSINQQSSSAILPKTDDNLLITDNQSISELLIIPKNIPSISRSPQGMSEEIDADHTVELLSPKELVTNGKKIKKNSKNSTKKHEKKNGTINSNSDGLQVVNIIDVEMISEHRHEEDINPSVIENQSDKINISCSDTTFPELNSIDPQSECIIEQVPTKQNIVILEVNNPSEQILNESQIIISNDNIPTTELTYTSSKVPIDDHYITTEYIEEVQFNNINNNNGNDTLVKQSSLRKDDVNKVITEMTLCDLELNIEHEDTNENSLKQSKKKHKKTKEPTEKNITAADNHENTTNTSELTSFQESFIPQSAITTTDVSRTVDSPLYTDLQTKEQTLHPTISKKKHKKTKEPTEKNITAADNHENTTSTSELTSFQESFIPQSAITTTDVSRTVNPPLSTDLQTKEQTLHPTISKKKHKKTKEPTEKNITAADNHENTTSTSELTSFQESFIPQSAITTTDVSRTVNPPLSTDLQTKEQTLHPTISKKKHKKTKEPTEKNITAADNHENTTSTSELTSFQESFIPQSAITTTDVSRTVNPPLSTDLQTKEQTLHPTISKKKHKKTKEPTEKNITAADNHENTTNTSELTSFQESFIPQSTITTTDVSRTVDSPLYTDLETKEQTLQTTKSMTSSQPSDGFSKKSSRNRKTKKGKTQSHDNHSSNSTLSISSNSLIPVDEVHSTVYNISSSSSSNSRNLDINNFTSLSIPFCKTICKVSHEELQNSLSHRSTSSLKSKNKKLHLKRNKLKNSKTNILNQMDNTLNDEMTIEQLSQTVNEEETQENTRKRRFPKSFITQVDPRYNRSVRLAAKRRKTDSTHKAKEASPSSTDERKTTIQQKTKQIIKKWHIRPSLRENGVIVILLAGRHRGKRVVSLGQHKSTGLLLVTGPYCYNGCPLRRIHPDYVIATKTKIDLSSLSLPERIHTKKYFSRSTTCKKFKKSHQQNRFADILDHGVTKEQSTYQPNNEKKMDQIYIDNEVRKAIKFHSDSKLLIGYLKSLFSIGKYDKPHEMLF</sequence>
<keyword evidence="7" id="KW-0175">Coiled coil</keyword>
<evidence type="ECO:0000256" key="3">
    <source>
        <dbReference type="ARBA" id="ARBA00023274"/>
    </source>
</evidence>
<feature type="region of interest" description="Disordered" evidence="8">
    <location>
        <begin position="1274"/>
        <end position="1295"/>
    </location>
</feature>
<feature type="compositionally biased region" description="Basic residues" evidence="8">
    <location>
        <begin position="1285"/>
        <end position="1295"/>
    </location>
</feature>
<evidence type="ECO:0000313" key="10">
    <source>
        <dbReference type="Proteomes" id="UP000050792"/>
    </source>
</evidence>
<dbReference type="InterPro" id="IPR002048">
    <property type="entry name" value="EF_hand_dom"/>
</dbReference>
<dbReference type="PANTHER" id="PTHR10715">
    <property type="entry name" value="60S RIBOSOMAL PROTEIN L6"/>
    <property type="match status" value="1"/>
</dbReference>
<dbReference type="GO" id="GO:0003723">
    <property type="term" value="F:RNA binding"/>
    <property type="evidence" value="ECO:0007669"/>
    <property type="project" value="TreeGrafter"/>
</dbReference>
<dbReference type="GO" id="GO:0022625">
    <property type="term" value="C:cytosolic large ribosomal subunit"/>
    <property type="evidence" value="ECO:0007669"/>
    <property type="project" value="TreeGrafter"/>
</dbReference>
<comment type="subunit">
    <text evidence="6">Component of the large ribosomal subunit. May bind IPO9 with low affinity.</text>
</comment>
<dbReference type="GO" id="GO:0000027">
    <property type="term" value="P:ribosomal large subunit assembly"/>
    <property type="evidence" value="ECO:0007669"/>
    <property type="project" value="TreeGrafter"/>
</dbReference>
<feature type="compositionally biased region" description="Polar residues" evidence="8">
    <location>
        <begin position="914"/>
        <end position="951"/>
    </location>
</feature>
<feature type="region of interest" description="Disordered" evidence="8">
    <location>
        <begin position="811"/>
        <end position="852"/>
    </location>
</feature>
<dbReference type="PROSITE" id="PS50222">
    <property type="entry name" value="EF_HAND_2"/>
    <property type="match status" value="1"/>
</dbReference>
<dbReference type="InterPro" id="IPR000915">
    <property type="entry name" value="60S_ribosomal_eL6"/>
</dbReference>
<dbReference type="SMART" id="SM00054">
    <property type="entry name" value="EFh"/>
    <property type="match status" value="2"/>
</dbReference>
<feature type="region of interest" description="Disordered" evidence="8">
    <location>
        <begin position="878"/>
        <end position="1145"/>
    </location>
</feature>
<feature type="compositionally biased region" description="Basic residues" evidence="8">
    <location>
        <begin position="622"/>
        <end position="637"/>
    </location>
</feature>
<reference evidence="11" key="2">
    <citation type="submission" date="2023-11" db="UniProtKB">
        <authorList>
            <consortium name="WormBaseParasite"/>
        </authorList>
    </citation>
    <scope>IDENTIFICATION</scope>
</reference>
<dbReference type="Gene3D" id="1.10.238.10">
    <property type="entry name" value="EF-hand"/>
    <property type="match status" value="1"/>
</dbReference>
<accession>A0AA85GJM9</accession>
<evidence type="ECO:0000256" key="1">
    <source>
        <dbReference type="ARBA" id="ARBA00010592"/>
    </source>
</evidence>
<feature type="compositionally biased region" description="Basic residues" evidence="8">
    <location>
        <begin position="1192"/>
        <end position="1204"/>
    </location>
</feature>
<evidence type="ECO:0000256" key="7">
    <source>
        <dbReference type="SAM" id="Coils"/>
    </source>
</evidence>
<evidence type="ECO:0000259" key="9">
    <source>
        <dbReference type="PROSITE" id="PS50222"/>
    </source>
</evidence>
<evidence type="ECO:0000256" key="5">
    <source>
        <dbReference type="ARBA" id="ARBA00035351"/>
    </source>
</evidence>
<feature type="compositionally biased region" description="Polar residues" evidence="8">
    <location>
        <begin position="842"/>
        <end position="852"/>
    </location>
</feature>
<dbReference type="PANTHER" id="PTHR10715:SF0">
    <property type="entry name" value="LARGE RIBOSOMAL SUBUNIT PROTEIN EL6"/>
    <property type="match status" value="1"/>
</dbReference>
<evidence type="ECO:0000256" key="2">
    <source>
        <dbReference type="ARBA" id="ARBA00022980"/>
    </source>
</evidence>
<dbReference type="InterPro" id="IPR041997">
    <property type="entry name" value="Ribosomal_eL6_KOW"/>
</dbReference>
<evidence type="ECO:0000256" key="4">
    <source>
        <dbReference type="ARBA" id="ARBA00035233"/>
    </source>
</evidence>
<proteinExistence type="inferred from homology"/>
<comment type="similarity">
    <text evidence="1">Belongs to the eukaryotic ribosomal protein eL6 family.</text>
</comment>
<feature type="compositionally biased region" description="Polar residues" evidence="8">
    <location>
        <begin position="271"/>
        <end position="282"/>
    </location>
</feature>
<dbReference type="SUPFAM" id="SSF47473">
    <property type="entry name" value="EF-hand"/>
    <property type="match status" value="1"/>
</dbReference>
<feature type="compositionally biased region" description="Low complexity" evidence="8">
    <location>
        <begin position="1274"/>
        <end position="1284"/>
    </location>
</feature>
<feature type="compositionally biased region" description="Polar residues" evidence="8">
    <location>
        <begin position="1130"/>
        <end position="1145"/>
    </location>
</feature>
<dbReference type="Proteomes" id="UP000050792">
    <property type="component" value="Unassembled WGS sequence"/>
</dbReference>
<dbReference type="Gene3D" id="2.30.30.30">
    <property type="match status" value="1"/>
</dbReference>
<dbReference type="InterPro" id="IPR008991">
    <property type="entry name" value="Translation_prot_SH3-like_sf"/>
</dbReference>
<feature type="coiled-coil region" evidence="7">
    <location>
        <begin position="244"/>
        <end position="271"/>
    </location>
</feature>
<protein>
    <recommendedName>
        <fullName evidence="4">Large ribosomal subunit protein eL6</fullName>
    </recommendedName>
    <alternativeName>
        <fullName evidence="5">60S ribosomal protein L6</fullName>
    </alternativeName>
</protein>
<keyword evidence="10" id="KW-1185">Reference proteome</keyword>
<evidence type="ECO:0000256" key="6">
    <source>
        <dbReference type="ARBA" id="ARBA00046388"/>
    </source>
</evidence>
<evidence type="ECO:0000256" key="8">
    <source>
        <dbReference type="SAM" id="MobiDB-lite"/>
    </source>
</evidence>
<feature type="compositionally biased region" description="Polar residues" evidence="8">
    <location>
        <begin position="1058"/>
        <end position="1095"/>
    </location>
</feature>
<dbReference type="GO" id="GO:0005509">
    <property type="term" value="F:calcium ion binding"/>
    <property type="evidence" value="ECO:0007669"/>
    <property type="project" value="InterPro"/>
</dbReference>
<feature type="region of interest" description="Disordered" evidence="8">
    <location>
        <begin position="1355"/>
        <end position="1386"/>
    </location>
</feature>